<dbReference type="EMBL" id="JAQQXQ010000011">
    <property type="protein sequence ID" value="MDC8755579.1"/>
    <property type="molecule type" value="Genomic_DNA"/>
</dbReference>
<accession>A0ABT5JSQ5</accession>
<organism evidence="9 10">
    <name type="scientific">Erythrobacter fulvus</name>
    <dbReference type="NCBI Taxonomy" id="2987523"/>
    <lineage>
        <taxon>Bacteria</taxon>
        <taxon>Pseudomonadati</taxon>
        <taxon>Pseudomonadota</taxon>
        <taxon>Alphaproteobacteria</taxon>
        <taxon>Sphingomonadales</taxon>
        <taxon>Erythrobacteraceae</taxon>
        <taxon>Erythrobacter/Porphyrobacter group</taxon>
        <taxon>Erythrobacter</taxon>
    </lineage>
</organism>
<dbReference type="InterPro" id="IPR002898">
    <property type="entry name" value="MotA_ExbB_proton_chnl"/>
</dbReference>
<feature type="transmembrane region" description="Helical" evidence="7">
    <location>
        <begin position="152"/>
        <end position="181"/>
    </location>
</feature>
<keyword evidence="6" id="KW-0813">Transport</keyword>
<comment type="similarity">
    <text evidence="6">Belongs to the exbB/tolQ family.</text>
</comment>
<gene>
    <name evidence="9" type="ORF">OIK40_13095</name>
</gene>
<feature type="transmembrane region" description="Helical" evidence="7">
    <location>
        <begin position="12"/>
        <end position="31"/>
    </location>
</feature>
<keyword evidence="5 7" id="KW-0472">Membrane</keyword>
<sequence length="224" mass="23835">MPQTVSSLFDPGAFTIVVAGTLLACAARCGWRDFGAALREAVALLGRGFNEEANRKALAQAVGAIRRDGSFRASPPLPPDRALALMLETYLRHGSLEALHKARRAERALDEARRVSAAQVFAWAGELAPVFGLIGTLYAFTQLAPATGEDALRVTLAAIATSVLSTLYGALLAHLACFPLAGAIERRGLAREQQREALAEWFTGQIAQPASPPTGRRPHLRGVA</sequence>
<keyword evidence="4 7" id="KW-1133">Transmembrane helix</keyword>
<keyword evidence="2" id="KW-1003">Cell membrane</keyword>
<evidence type="ECO:0000256" key="7">
    <source>
        <dbReference type="SAM" id="Phobius"/>
    </source>
</evidence>
<evidence type="ECO:0000313" key="10">
    <source>
        <dbReference type="Proteomes" id="UP001216558"/>
    </source>
</evidence>
<protein>
    <submittedName>
        <fullName evidence="9">MotA/TolQ/ExbB proton channel family protein</fullName>
    </submittedName>
</protein>
<name>A0ABT5JSQ5_9SPHN</name>
<evidence type="ECO:0000256" key="4">
    <source>
        <dbReference type="ARBA" id="ARBA00022989"/>
    </source>
</evidence>
<evidence type="ECO:0000256" key="5">
    <source>
        <dbReference type="ARBA" id="ARBA00023136"/>
    </source>
</evidence>
<evidence type="ECO:0000259" key="8">
    <source>
        <dbReference type="Pfam" id="PF01618"/>
    </source>
</evidence>
<proteinExistence type="inferred from homology"/>
<keyword evidence="3 7" id="KW-0812">Transmembrane</keyword>
<keyword evidence="6" id="KW-0653">Protein transport</keyword>
<evidence type="ECO:0000313" key="9">
    <source>
        <dbReference type="EMBL" id="MDC8755579.1"/>
    </source>
</evidence>
<comment type="subcellular location">
    <subcellularLocation>
        <location evidence="1">Cell membrane</location>
        <topology evidence="1">Multi-pass membrane protein</topology>
    </subcellularLocation>
    <subcellularLocation>
        <location evidence="6">Membrane</location>
        <topology evidence="6">Multi-pass membrane protein</topology>
    </subcellularLocation>
</comment>
<feature type="transmembrane region" description="Helical" evidence="7">
    <location>
        <begin position="120"/>
        <end position="140"/>
    </location>
</feature>
<evidence type="ECO:0000256" key="1">
    <source>
        <dbReference type="ARBA" id="ARBA00004651"/>
    </source>
</evidence>
<dbReference type="Pfam" id="PF01618">
    <property type="entry name" value="MotA_ExbB"/>
    <property type="match status" value="1"/>
</dbReference>
<evidence type="ECO:0000256" key="6">
    <source>
        <dbReference type="RuleBase" id="RU004057"/>
    </source>
</evidence>
<dbReference type="RefSeq" id="WP_273678787.1">
    <property type="nucleotide sequence ID" value="NZ_JAQQXQ010000011.1"/>
</dbReference>
<evidence type="ECO:0000256" key="3">
    <source>
        <dbReference type="ARBA" id="ARBA00022692"/>
    </source>
</evidence>
<evidence type="ECO:0000256" key="2">
    <source>
        <dbReference type="ARBA" id="ARBA00022475"/>
    </source>
</evidence>
<dbReference type="Proteomes" id="UP001216558">
    <property type="component" value="Unassembled WGS sequence"/>
</dbReference>
<comment type="caution">
    <text evidence="9">The sequence shown here is derived from an EMBL/GenBank/DDBJ whole genome shotgun (WGS) entry which is preliminary data.</text>
</comment>
<reference evidence="9 10" key="1">
    <citation type="submission" date="2022-10" db="EMBL/GenBank/DDBJ databases">
        <title>Erythrobacter sp. sf7 Genome sequencing.</title>
        <authorList>
            <person name="Park S."/>
        </authorList>
    </citation>
    <scope>NUCLEOTIDE SEQUENCE [LARGE SCALE GENOMIC DNA]</scope>
    <source>
        <strain evidence="10">sf7</strain>
    </source>
</reference>
<feature type="domain" description="MotA/TolQ/ExbB proton channel" evidence="8">
    <location>
        <begin position="93"/>
        <end position="195"/>
    </location>
</feature>
<keyword evidence="10" id="KW-1185">Reference proteome</keyword>